<evidence type="ECO:0000256" key="1">
    <source>
        <dbReference type="ARBA" id="ARBA00006484"/>
    </source>
</evidence>
<proteinExistence type="inferred from homology"/>
<dbReference type="SMART" id="SM00822">
    <property type="entry name" value="PKS_KR"/>
    <property type="match status" value="1"/>
</dbReference>
<dbReference type="InterPro" id="IPR020904">
    <property type="entry name" value="Sc_DH/Rdtase_CS"/>
</dbReference>
<reference evidence="5 6" key="1">
    <citation type="journal article" date="2024" name="Commun. Biol.">
        <title>Comparative genomic analysis of thermophilic fungi reveals convergent evolutionary adaptations and gene losses.</title>
        <authorList>
            <person name="Steindorff A.S."/>
            <person name="Aguilar-Pontes M.V."/>
            <person name="Robinson A.J."/>
            <person name="Andreopoulos B."/>
            <person name="LaButti K."/>
            <person name="Kuo A."/>
            <person name="Mondo S."/>
            <person name="Riley R."/>
            <person name="Otillar R."/>
            <person name="Haridas S."/>
            <person name="Lipzen A."/>
            <person name="Grimwood J."/>
            <person name="Schmutz J."/>
            <person name="Clum A."/>
            <person name="Reid I.D."/>
            <person name="Moisan M.C."/>
            <person name="Butler G."/>
            <person name="Nguyen T.T.M."/>
            <person name="Dewar K."/>
            <person name="Conant G."/>
            <person name="Drula E."/>
            <person name="Henrissat B."/>
            <person name="Hansel C."/>
            <person name="Singer S."/>
            <person name="Hutchinson M.I."/>
            <person name="de Vries R.P."/>
            <person name="Natvig D.O."/>
            <person name="Powell A.J."/>
            <person name="Tsang A."/>
            <person name="Grigoriev I.V."/>
        </authorList>
    </citation>
    <scope>NUCLEOTIDE SEQUENCE [LARGE SCALE GENOMIC DNA]</scope>
    <source>
        <strain evidence="5 6">CBS 620.91</strain>
    </source>
</reference>
<evidence type="ECO:0000259" key="4">
    <source>
        <dbReference type="SMART" id="SM00822"/>
    </source>
</evidence>
<dbReference type="InterPro" id="IPR002347">
    <property type="entry name" value="SDR_fam"/>
</dbReference>
<keyword evidence="6" id="KW-1185">Reference proteome</keyword>
<dbReference type="PANTHER" id="PTHR43180:SF16">
    <property type="entry name" value="BACILYSIN BIOSYNTHESIS OXIDOREDUCTASE BACC"/>
    <property type="match status" value="1"/>
</dbReference>
<dbReference type="PANTHER" id="PTHR43180">
    <property type="entry name" value="3-OXOACYL-(ACYL-CARRIER-PROTEIN) REDUCTASE (AFU_ORTHOLOGUE AFUA_6G11210)"/>
    <property type="match status" value="1"/>
</dbReference>
<organism evidence="5 6">
    <name type="scientific">Humicola insolens</name>
    <name type="common">Soft-rot fungus</name>
    <dbReference type="NCBI Taxonomy" id="85995"/>
    <lineage>
        <taxon>Eukaryota</taxon>
        <taxon>Fungi</taxon>
        <taxon>Dikarya</taxon>
        <taxon>Ascomycota</taxon>
        <taxon>Pezizomycotina</taxon>
        <taxon>Sordariomycetes</taxon>
        <taxon>Sordariomycetidae</taxon>
        <taxon>Sordariales</taxon>
        <taxon>Chaetomiaceae</taxon>
        <taxon>Mycothermus</taxon>
    </lineage>
</organism>
<dbReference type="Gene3D" id="3.40.50.720">
    <property type="entry name" value="NAD(P)-binding Rossmann-like Domain"/>
    <property type="match status" value="1"/>
</dbReference>
<comment type="caution">
    <text evidence="5">The sequence shown here is derived from an EMBL/GenBank/DDBJ whole genome shotgun (WGS) entry which is preliminary data.</text>
</comment>
<protein>
    <recommendedName>
        <fullName evidence="4">Ketoreductase domain-containing protein</fullName>
    </recommendedName>
</protein>
<evidence type="ECO:0000313" key="6">
    <source>
        <dbReference type="Proteomes" id="UP001583172"/>
    </source>
</evidence>
<keyword evidence="2" id="KW-0521">NADP</keyword>
<evidence type="ECO:0000256" key="2">
    <source>
        <dbReference type="ARBA" id="ARBA00022857"/>
    </source>
</evidence>
<accession>A0ABR3VN82</accession>
<dbReference type="Pfam" id="PF00106">
    <property type="entry name" value="adh_short"/>
    <property type="match status" value="1"/>
</dbReference>
<comment type="similarity">
    <text evidence="1">Belongs to the short-chain dehydrogenases/reductases (SDR) family.</text>
</comment>
<gene>
    <name evidence="5" type="ORF">VTJ49DRAFT_2385</name>
</gene>
<sequence length="383" mass="40894">MSAPSIDDPWSVVYMTNLSGPVDLSKSYNPSSLAGKTILITGGASGFGAAFARHWAAHGAHLILGDVNDSLGEALVAELRASPTTRADQFITYQHCDVTSWADQVSLFRAAVSGSPTKRIDAVVAGAGIVDSNASFDQPQNLDDETTIPPPPPLRVLAVNLTGVMYTAHLALHYLAQDSTTTSGNRDRHLLLISSIAGLLGLPGQTEYTTSKHAVMGLFRALRGTAGLLGPAPERNDTPIRVNVLCPYFVSTPLISRAGMALLAGAALGKLEDVVDAATRLMADDGIRGRALAIGPKMRVVDIAEGDEYGETVQMVESEPVVPGRSERKQAVWEVYGHDYRRVETFTWRYMAMLNLMTGLRGWVGFVKDLLGLCFGGAGSRGR</sequence>
<evidence type="ECO:0000256" key="3">
    <source>
        <dbReference type="ARBA" id="ARBA00023002"/>
    </source>
</evidence>
<dbReference type="PRINTS" id="PR00081">
    <property type="entry name" value="GDHRDH"/>
</dbReference>
<name>A0ABR3VN82_HUMIN</name>
<dbReference type="EMBL" id="JAZGSY010000020">
    <property type="protein sequence ID" value="KAL1843276.1"/>
    <property type="molecule type" value="Genomic_DNA"/>
</dbReference>
<evidence type="ECO:0000313" key="5">
    <source>
        <dbReference type="EMBL" id="KAL1843276.1"/>
    </source>
</evidence>
<dbReference type="InterPro" id="IPR036291">
    <property type="entry name" value="NAD(P)-bd_dom_sf"/>
</dbReference>
<dbReference type="InterPro" id="IPR057326">
    <property type="entry name" value="KR_dom"/>
</dbReference>
<feature type="domain" description="Ketoreductase" evidence="4">
    <location>
        <begin position="36"/>
        <end position="243"/>
    </location>
</feature>
<keyword evidence="3" id="KW-0560">Oxidoreductase</keyword>
<dbReference type="Proteomes" id="UP001583172">
    <property type="component" value="Unassembled WGS sequence"/>
</dbReference>
<dbReference type="SUPFAM" id="SSF51735">
    <property type="entry name" value="NAD(P)-binding Rossmann-fold domains"/>
    <property type="match status" value="1"/>
</dbReference>
<dbReference type="PROSITE" id="PS00061">
    <property type="entry name" value="ADH_SHORT"/>
    <property type="match status" value="1"/>
</dbReference>